<evidence type="ECO:0000256" key="11">
    <source>
        <dbReference type="PIRSR" id="PIRSR018427-1"/>
    </source>
</evidence>
<evidence type="ECO:0000313" key="14">
    <source>
        <dbReference type="Proteomes" id="UP000187085"/>
    </source>
</evidence>
<evidence type="ECO:0000256" key="1">
    <source>
        <dbReference type="ARBA" id="ARBA00004826"/>
    </source>
</evidence>
<dbReference type="FunFam" id="3.90.79.10:FF:000009">
    <property type="entry name" value="Isopentenyl-diphosphate Delta-isomerase"/>
    <property type="match status" value="1"/>
</dbReference>
<evidence type="ECO:0000259" key="12">
    <source>
        <dbReference type="PROSITE" id="PS51462"/>
    </source>
</evidence>
<evidence type="ECO:0000256" key="6">
    <source>
        <dbReference type="ARBA" id="ARBA00022842"/>
    </source>
</evidence>
<comment type="pathway">
    <text evidence="1 10">Isoprenoid biosynthesis; dimethylallyl diphosphate biosynthesis; dimethylallyl diphosphate from isopentenyl diphosphate: step 1/1.</text>
</comment>
<dbReference type="EC" id="5.3.3.2" evidence="3 10"/>
<comment type="cofactor">
    <cofactor evidence="10">
        <name>Mg(2+)</name>
        <dbReference type="ChEBI" id="CHEBI:18420"/>
    </cofactor>
    <text evidence="10">Binds 1 Mg(2+) ion per subunit. The magnesium ion binds only when substrate is bound.</text>
</comment>
<keyword evidence="9 10" id="KW-0413">Isomerase</keyword>
<evidence type="ECO:0000256" key="5">
    <source>
        <dbReference type="ARBA" id="ARBA00022723"/>
    </source>
</evidence>
<dbReference type="GO" id="GO:0005737">
    <property type="term" value="C:cytoplasm"/>
    <property type="evidence" value="ECO:0007669"/>
    <property type="project" value="UniProtKB-SubCell"/>
</dbReference>
<feature type="binding site" evidence="10">
    <location>
        <position position="125"/>
    </location>
    <ligand>
        <name>Mn(2+)</name>
        <dbReference type="ChEBI" id="CHEBI:29035"/>
    </ligand>
</feature>
<name>A0A1R1LD10_9MICC</name>
<dbReference type="AlphaFoldDB" id="A0A1R1LD10"/>
<dbReference type="PANTHER" id="PTHR10885:SF0">
    <property type="entry name" value="ISOPENTENYL-DIPHOSPHATE DELTA-ISOMERASE"/>
    <property type="match status" value="1"/>
</dbReference>
<dbReference type="InterPro" id="IPR000086">
    <property type="entry name" value="NUDIX_hydrolase_dom"/>
</dbReference>
<evidence type="ECO:0000256" key="3">
    <source>
        <dbReference type="ARBA" id="ARBA00012057"/>
    </source>
</evidence>
<evidence type="ECO:0000256" key="8">
    <source>
        <dbReference type="ARBA" id="ARBA00023229"/>
    </source>
</evidence>
<dbReference type="PIRSF" id="PIRSF018427">
    <property type="entry name" value="Isopntndiph_ism"/>
    <property type="match status" value="1"/>
</dbReference>
<dbReference type="GO" id="GO:0008299">
    <property type="term" value="P:isoprenoid biosynthetic process"/>
    <property type="evidence" value="ECO:0007669"/>
    <property type="project" value="UniProtKB-UniRule"/>
</dbReference>
<dbReference type="HAMAP" id="MF_00202">
    <property type="entry name" value="Idi"/>
    <property type="match status" value="1"/>
</dbReference>
<accession>A0A1R1LD10</accession>
<dbReference type="Pfam" id="PF00293">
    <property type="entry name" value="NUDIX"/>
    <property type="match status" value="1"/>
</dbReference>
<keyword evidence="4 10" id="KW-0963">Cytoplasm</keyword>
<dbReference type="SUPFAM" id="SSF55811">
    <property type="entry name" value="Nudix"/>
    <property type="match status" value="1"/>
</dbReference>
<dbReference type="GO" id="GO:0004452">
    <property type="term" value="F:isopentenyl-diphosphate delta-isomerase activity"/>
    <property type="evidence" value="ECO:0007669"/>
    <property type="project" value="UniProtKB-UniRule"/>
</dbReference>
<dbReference type="InterPro" id="IPR011876">
    <property type="entry name" value="IsopentenylPP_isomerase_typ1"/>
</dbReference>
<dbReference type="Gene3D" id="3.90.79.10">
    <property type="entry name" value="Nucleoside Triphosphate Pyrophosphohydrolase"/>
    <property type="match status" value="1"/>
</dbReference>
<feature type="binding site" evidence="10">
    <location>
        <position position="36"/>
    </location>
    <ligand>
        <name>Mn(2+)</name>
        <dbReference type="ChEBI" id="CHEBI:29035"/>
    </ligand>
</feature>
<comment type="caution">
    <text evidence="13">The sequence shown here is derived from an EMBL/GenBank/DDBJ whole genome shotgun (WGS) entry which is preliminary data.</text>
</comment>
<keyword evidence="7 10" id="KW-0464">Manganese</keyword>
<dbReference type="GO" id="GO:0046872">
    <property type="term" value="F:metal ion binding"/>
    <property type="evidence" value="ECO:0007669"/>
    <property type="project" value="UniProtKB-KW"/>
</dbReference>
<keyword evidence="8 10" id="KW-0414">Isoprene biosynthesis</keyword>
<evidence type="ECO:0000313" key="13">
    <source>
        <dbReference type="EMBL" id="OMH25419.1"/>
    </source>
</evidence>
<sequence>MDIPADACSPPAAAELVVLLDEDRRPSGVARKAAIHTRDTPLHLAFSCWLFDVDGKVLLTRRALGKVAWPGVWTNAFCGHPAPGEAVSDAVRRRAEHELGAAVTDLEPVLPDFAYRAVDASRIVEHEVCPVYTAVLAGRFDPRPDEVMDVAWLDPVRLLDAVAAAPFVFSPWLVEQAPLLAAARPARFAPVTR</sequence>
<proteinExistence type="inferred from homology"/>
<evidence type="ECO:0000256" key="10">
    <source>
        <dbReference type="HAMAP-Rule" id="MF_00202"/>
    </source>
</evidence>
<dbReference type="UniPathway" id="UPA00059">
    <property type="reaction ID" value="UER00104"/>
</dbReference>
<keyword evidence="5 10" id="KW-0479">Metal-binding</keyword>
<feature type="binding site" evidence="10">
    <location>
        <position position="43"/>
    </location>
    <ligand>
        <name>Mn(2+)</name>
        <dbReference type="ChEBI" id="CHEBI:29035"/>
    </ligand>
</feature>
<feature type="active site" evidence="10 11">
    <location>
        <position position="127"/>
    </location>
</feature>
<evidence type="ECO:0000256" key="7">
    <source>
        <dbReference type="ARBA" id="ARBA00023211"/>
    </source>
</evidence>
<feature type="binding site" evidence="10">
    <location>
        <position position="127"/>
    </location>
    <ligand>
        <name>Mn(2+)</name>
        <dbReference type="ChEBI" id="CHEBI:29035"/>
    </ligand>
</feature>
<dbReference type="NCBIfam" id="NF002995">
    <property type="entry name" value="PRK03759.1"/>
    <property type="match status" value="1"/>
</dbReference>
<dbReference type="InterPro" id="IPR015797">
    <property type="entry name" value="NUDIX_hydrolase-like_dom_sf"/>
</dbReference>
<protein>
    <recommendedName>
        <fullName evidence="3 10">Isopentenyl-diphosphate Delta-isomerase</fullName>
        <shortName evidence="10">IPP isomerase</shortName>
        <ecNumber evidence="3 10">5.3.3.2</ecNumber>
    </recommendedName>
    <alternativeName>
        <fullName evidence="10">IPP:DMAPP isomerase</fullName>
    </alternativeName>
    <alternativeName>
        <fullName evidence="10">Isopentenyl pyrophosphate isomerase</fullName>
    </alternativeName>
</protein>
<comment type="similarity">
    <text evidence="2 10">Belongs to the IPP isomerase type 1 family.</text>
</comment>
<feature type="active site" evidence="10 11">
    <location>
        <position position="78"/>
    </location>
</feature>
<comment type="catalytic activity">
    <reaction evidence="10">
        <text>isopentenyl diphosphate = dimethylallyl diphosphate</text>
        <dbReference type="Rhea" id="RHEA:23284"/>
        <dbReference type="ChEBI" id="CHEBI:57623"/>
        <dbReference type="ChEBI" id="CHEBI:128769"/>
        <dbReference type="EC" id="5.3.3.2"/>
    </reaction>
</comment>
<dbReference type="Proteomes" id="UP000187085">
    <property type="component" value="Unassembled WGS sequence"/>
</dbReference>
<comment type="subcellular location">
    <subcellularLocation>
        <location evidence="10">Cytoplasm</location>
    </subcellularLocation>
</comment>
<dbReference type="OrthoDB" id="9809458at2"/>
<dbReference type="CDD" id="cd02885">
    <property type="entry name" value="NUDIX_IPP_Isomerase"/>
    <property type="match status" value="1"/>
</dbReference>
<dbReference type="EMBL" id="MRDE01000026">
    <property type="protein sequence ID" value="OMH25419.1"/>
    <property type="molecule type" value="Genomic_DNA"/>
</dbReference>
<dbReference type="GO" id="GO:0050992">
    <property type="term" value="P:dimethylallyl diphosphate biosynthetic process"/>
    <property type="evidence" value="ECO:0007669"/>
    <property type="project" value="UniProtKB-UniRule"/>
</dbReference>
<comment type="function">
    <text evidence="10">Catalyzes the 1,3-allylic rearrangement of the homoallylic substrate isopentenyl (IPP) to its highly electrophilic allylic isomer, dimethylallyl diphosphate (DMAPP).</text>
</comment>
<evidence type="ECO:0000256" key="2">
    <source>
        <dbReference type="ARBA" id="ARBA00007579"/>
    </source>
</evidence>
<feature type="binding site" evidence="10">
    <location>
        <position position="98"/>
    </location>
    <ligand>
        <name>Mg(2+)</name>
        <dbReference type="ChEBI" id="CHEBI:18420"/>
    </ligand>
</feature>
<dbReference type="InterPro" id="IPR056375">
    <property type="entry name" value="Idi_bact"/>
</dbReference>
<keyword evidence="6 10" id="KW-0460">Magnesium</keyword>
<gene>
    <name evidence="10" type="primary">idi</name>
    <name evidence="13" type="ORF">BKD30_05825</name>
</gene>
<feature type="binding site" evidence="10">
    <location>
        <position position="80"/>
    </location>
    <ligand>
        <name>Mn(2+)</name>
        <dbReference type="ChEBI" id="CHEBI:29035"/>
    </ligand>
</feature>
<feature type="domain" description="Nudix hydrolase" evidence="12">
    <location>
        <begin position="41"/>
        <end position="175"/>
    </location>
</feature>
<organism evidence="13 14">
    <name type="scientific">Tersicoccus phoenicis</name>
    <dbReference type="NCBI Taxonomy" id="554083"/>
    <lineage>
        <taxon>Bacteria</taxon>
        <taxon>Bacillati</taxon>
        <taxon>Actinomycetota</taxon>
        <taxon>Actinomycetes</taxon>
        <taxon>Micrococcales</taxon>
        <taxon>Micrococcaceae</taxon>
        <taxon>Tersicoccus</taxon>
    </lineage>
</organism>
<evidence type="ECO:0000256" key="9">
    <source>
        <dbReference type="ARBA" id="ARBA00023235"/>
    </source>
</evidence>
<dbReference type="STRING" id="554083.BKD30_05825"/>
<dbReference type="PROSITE" id="PS51462">
    <property type="entry name" value="NUDIX"/>
    <property type="match status" value="1"/>
</dbReference>
<dbReference type="RefSeq" id="WP_076703121.1">
    <property type="nucleotide sequence ID" value="NZ_MRDE01000026.1"/>
</dbReference>
<keyword evidence="14" id="KW-1185">Reference proteome</keyword>
<dbReference type="PANTHER" id="PTHR10885">
    <property type="entry name" value="ISOPENTENYL-DIPHOSPHATE DELTA-ISOMERASE"/>
    <property type="match status" value="1"/>
</dbReference>
<evidence type="ECO:0000256" key="4">
    <source>
        <dbReference type="ARBA" id="ARBA00022490"/>
    </source>
</evidence>
<dbReference type="NCBIfam" id="TIGR02150">
    <property type="entry name" value="IPP_isom_1"/>
    <property type="match status" value="1"/>
</dbReference>
<reference evidence="13 14" key="1">
    <citation type="submission" date="2016-12" db="EMBL/GenBank/DDBJ databases">
        <title>Draft genome of Tersicoccus phoenicis 1P05MA.</title>
        <authorList>
            <person name="Nakajima Y."/>
            <person name="Yoshizawa S."/>
            <person name="Nakamura K."/>
            <person name="Ogura Y."/>
            <person name="Hayashi T."/>
            <person name="Kogure K."/>
        </authorList>
    </citation>
    <scope>NUCLEOTIDE SEQUENCE [LARGE SCALE GENOMIC DNA]</scope>
    <source>
        <strain evidence="13 14">1p05MA</strain>
    </source>
</reference>
<comment type="cofactor">
    <cofactor evidence="10">
        <name>Mn(2+)</name>
        <dbReference type="ChEBI" id="CHEBI:29035"/>
    </cofactor>
    <text evidence="10">Binds 1 Mn(2+) ion per subunit.</text>
</comment>